<keyword evidence="2" id="KW-0378">Hydrolase</keyword>
<dbReference type="Proteomes" id="UP000838756">
    <property type="component" value="Unassembled WGS sequence"/>
</dbReference>
<organism evidence="3 4">
    <name type="scientific">Pararge aegeria aegeria</name>
    <dbReference type="NCBI Taxonomy" id="348720"/>
    <lineage>
        <taxon>Eukaryota</taxon>
        <taxon>Metazoa</taxon>
        <taxon>Ecdysozoa</taxon>
        <taxon>Arthropoda</taxon>
        <taxon>Hexapoda</taxon>
        <taxon>Insecta</taxon>
        <taxon>Pterygota</taxon>
        <taxon>Neoptera</taxon>
        <taxon>Endopterygota</taxon>
        <taxon>Lepidoptera</taxon>
        <taxon>Glossata</taxon>
        <taxon>Ditrysia</taxon>
        <taxon>Papilionoidea</taxon>
        <taxon>Nymphalidae</taxon>
        <taxon>Satyrinae</taxon>
        <taxon>Satyrini</taxon>
        <taxon>Parargina</taxon>
        <taxon>Pararge</taxon>
    </lineage>
</organism>
<evidence type="ECO:0000313" key="4">
    <source>
        <dbReference type="Proteomes" id="UP000838756"/>
    </source>
</evidence>
<dbReference type="EMBL" id="CAKXAJ010026304">
    <property type="protein sequence ID" value="CAH2266220.1"/>
    <property type="molecule type" value="Genomic_DNA"/>
</dbReference>
<evidence type="ECO:0000313" key="3">
    <source>
        <dbReference type="EMBL" id="CAH2266220.1"/>
    </source>
</evidence>
<name>A0A8S4SHQ6_9NEOP</name>
<comment type="similarity">
    <text evidence="1">Belongs to the AB hydrolase superfamily.</text>
</comment>
<dbReference type="AlphaFoldDB" id="A0A8S4SHQ6"/>
<keyword evidence="4" id="KW-1185">Reference proteome</keyword>
<evidence type="ECO:0000256" key="2">
    <source>
        <dbReference type="ARBA" id="ARBA00022801"/>
    </source>
</evidence>
<accession>A0A8S4SHQ6</accession>
<protein>
    <submittedName>
        <fullName evidence="3">Jg17806 protein</fullName>
    </submittedName>
</protein>
<sequence>MKTVDFQNINNVVNARTVARDKLVASGVVDADSTGFILMNIGVKQDKSIGWLCNIDVLKRHFTDIASFPSEMIGKQYAGPTLFIGGDKSNYIPYVKRFIQCS</sequence>
<evidence type="ECO:0000256" key="1">
    <source>
        <dbReference type="ARBA" id="ARBA00008645"/>
    </source>
</evidence>
<dbReference type="GO" id="GO:0005739">
    <property type="term" value="C:mitochondrion"/>
    <property type="evidence" value="ECO:0007669"/>
    <property type="project" value="TreeGrafter"/>
</dbReference>
<reference evidence="3" key="1">
    <citation type="submission" date="2022-03" db="EMBL/GenBank/DDBJ databases">
        <authorList>
            <person name="Lindestad O."/>
        </authorList>
    </citation>
    <scope>NUCLEOTIDE SEQUENCE</scope>
</reference>
<comment type="caution">
    <text evidence="3">The sequence shown here is derived from an EMBL/GenBank/DDBJ whole genome shotgun (WGS) entry which is preliminary data.</text>
</comment>
<dbReference type="PANTHER" id="PTHR46118">
    <property type="entry name" value="PROTEIN ABHD11"/>
    <property type="match status" value="1"/>
</dbReference>
<dbReference type="OrthoDB" id="8119704at2759"/>
<dbReference type="PANTHER" id="PTHR46118:SF4">
    <property type="entry name" value="PROTEIN ABHD11"/>
    <property type="match status" value="1"/>
</dbReference>
<dbReference type="GO" id="GO:0052689">
    <property type="term" value="F:carboxylic ester hydrolase activity"/>
    <property type="evidence" value="ECO:0007669"/>
    <property type="project" value="TreeGrafter"/>
</dbReference>
<proteinExistence type="inferred from homology"/>
<gene>
    <name evidence="3" type="primary">jg17806</name>
    <name evidence="3" type="ORF">PAEG_LOCUS25210</name>
</gene>